<dbReference type="Gene3D" id="1.20.1440.110">
    <property type="entry name" value="acylaminoacyl peptidase"/>
    <property type="match status" value="1"/>
</dbReference>
<dbReference type="InterPro" id="IPR050261">
    <property type="entry name" value="FrsA_esterase"/>
</dbReference>
<name>A0A5R9FZC4_9ACTN</name>
<dbReference type="GO" id="GO:0003824">
    <property type="term" value="F:catalytic activity"/>
    <property type="evidence" value="ECO:0007669"/>
    <property type="project" value="UniProtKB-ARBA"/>
</dbReference>
<evidence type="ECO:0000313" key="3">
    <source>
        <dbReference type="EMBL" id="TLS46608.1"/>
    </source>
</evidence>
<dbReference type="Proteomes" id="UP000305906">
    <property type="component" value="Unassembled WGS sequence"/>
</dbReference>
<comment type="caution">
    <text evidence="3">The sequence shown here is derived from an EMBL/GenBank/DDBJ whole genome shotgun (WGS) entry which is preliminary data.</text>
</comment>
<dbReference type="Gene3D" id="3.40.50.1820">
    <property type="entry name" value="alpha/beta hydrolase"/>
    <property type="match status" value="1"/>
</dbReference>
<dbReference type="PANTHER" id="PTHR22946">
    <property type="entry name" value="DIENELACTONE HYDROLASE DOMAIN-CONTAINING PROTEIN-RELATED"/>
    <property type="match status" value="1"/>
</dbReference>
<gene>
    <name evidence="3" type="ORF">FE633_07855</name>
</gene>
<protein>
    <submittedName>
        <fullName evidence="3">Lysophospholipase</fullName>
    </submittedName>
</protein>
<dbReference type="EMBL" id="VBZC01000007">
    <property type="protein sequence ID" value="TLS46608.1"/>
    <property type="molecule type" value="Genomic_DNA"/>
</dbReference>
<evidence type="ECO:0000256" key="1">
    <source>
        <dbReference type="ARBA" id="ARBA00038115"/>
    </source>
</evidence>
<comment type="similarity">
    <text evidence="1">Belongs to the AB hydrolase superfamily. FUS2 hydrolase family.</text>
</comment>
<dbReference type="InterPro" id="IPR029058">
    <property type="entry name" value="AB_hydrolase_fold"/>
</dbReference>
<feature type="domain" description="AB hydrolase-1" evidence="2">
    <location>
        <begin position="154"/>
        <end position="275"/>
    </location>
</feature>
<dbReference type="InterPro" id="IPR000073">
    <property type="entry name" value="AB_hydrolase_1"/>
</dbReference>
<proteinExistence type="inferred from homology"/>
<dbReference type="AlphaFoldDB" id="A0A5R9FZC4"/>
<dbReference type="RefSeq" id="WP_138044369.1">
    <property type="nucleotide sequence ID" value="NZ_VBZC01000007.1"/>
</dbReference>
<accession>A0A5R9FZC4</accession>
<organism evidence="3 4">
    <name type="scientific">Streptomyces montanus</name>
    <dbReference type="NCBI Taxonomy" id="2580423"/>
    <lineage>
        <taxon>Bacteria</taxon>
        <taxon>Bacillati</taxon>
        <taxon>Actinomycetota</taxon>
        <taxon>Actinomycetes</taxon>
        <taxon>Kitasatosporales</taxon>
        <taxon>Streptomycetaceae</taxon>
        <taxon>Streptomyces</taxon>
    </lineage>
</organism>
<dbReference type="PANTHER" id="PTHR22946:SF12">
    <property type="entry name" value="CONIDIAL PIGMENT BIOSYNTHESIS PROTEIN AYG1 (AFU_ORTHOLOGUE AFUA_2G17550)"/>
    <property type="match status" value="1"/>
</dbReference>
<sequence>MTLENPETVPLSPLVAAQHRAMPFTRLVDCGMDHADARRLLSDTAGGMPWEESATLLADTQLERARIAEEAGHLTTARDAYRYASASLMFAQMAHQTDTPVKRELYARHTTATASAAALAAPHTSRIERVEIPYREGVLGGWLCLPPTGPARGTVIVWGGLSGWGAAYLRVADAYTARGLGCLLAEGPGQGESRLSHGLYFDEKVTEGFARFVDLVEADSRLEGATGVQGISFGGLFAAHLAAADPRVAAVVVNGAPAAPGIPEFRTARAQISAAVGTEDLDRVAEVMASLRFDPDRHRIARPLLLLHGGRDPLARYEDQEPFLQAADPATAVLRIWPDGEHTQYNHAAERDAFTADWFTDHLIDHDDPNRWE</sequence>
<dbReference type="SUPFAM" id="SSF53474">
    <property type="entry name" value="alpha/beta-Hydrolases"/>
    <property type="match status" value="1"/>
</dbReference>
<evidence type="ECO:0000259" key="2">
    <source>
        <dbReference type="Pfam" id="PF00561"/>
    </source>
</evidence>
<reference evidence="3 4" key="1">
    <citation type="submission" date="2019-05" db="EMBL/GenBank/DDBJ databases">
        <title>Streptomyces sp. NEAU-C151, a novel actinomycete isolated from soil.</title>
        <authorList>
            <person name="Han L."/>
            <person name="Jiang H."/>
        </authorList>
    </citation>
    <scope>NUCLEOTIDE SEQUENCE [LARGE SCALE GENOMIC DNA]</scope>
    <source>
        <strain evidence="3 4">NEAU-C151</strain>
    </source>
</reference>
<evidence type="ECO:0000313" key="4">
    <source>
        <dbReference type="Proteomes" id="UP000305906"/>
    </source>
</evidence>
<keyword evidence="4" id="KW-1185">Reference proteome</keyword>
<dbReference type="Pfam" id="PF00561">
    <property type="entry name" value="Abhydrolase_1"/>
    <property type="match status" value="1"/>
</dbReference>